<reference evidence="3" key="3">
    <citation type="submission" date="2017-01" db="UniProtKB">
        <authorList>
            <consortium name="EnsemblFungi"/>
        </authorList>
    </citation>
    <scope>IDENTIFICATION</scope>
    <source>
        <strain evidence="3">PH-1 / ATCC MYA-4620 / FGSC 9075 / NRRL 31084</strain>
    </source>
</reference>
<proteinExistence type="inferred from homology"/>
<accession>A0A098E2J2</accession>
<evidence type="ECO:0000256" key="1">
    <source>
        <dbReference type="ARBA" id="ARBA00007884"/>
    </source>
</evidence>
<reference evidence="3" key="1">
    <citation type="journal article" date="2007" name="Science">
        <title>The Fusarium graminearum genome reveals a link between localized polymorphism and pathogen specialization.</title>
        <authorList>
            <person name="Cuomo C.A."/>
            <person name="Gueldener U."/>
            <person name="Xu J.-R."/>
            <person name="Trail F."/>
            <person name="Turgeon B.G."/>
            <person name="Di Pietro A."/>
            <person name="Walton J.D."/>
            <person name="Ma L.-J."/>
            <person name="Baker S.E."/>
            <person name="Rep M."/>
            <person name="Adam G."/>
            <person name="Antoniw J."/>
            <person name="Baldwin T."/>
            <person name="Calvo S.E."/>
            <person name="Chang Y.-L."/>
            <person name="DeCaprio D."/>
            <person name="Gale L.R."/>
            <person name="Gnerre S."/>
            <person name="Goswami R.S."/>
            <person name="Hammond-Kosack K."/>
            <person name="Harris L.J."/>
            <person name="Hilburn K."/>
            <person name="Kennell J.C."/>
            <person name="Kroken S."/>
            <person name="Magnuson J.K."/>
            <person name="Mannhaupt G."/>
            <person name="Mauceli E.W."/>
            <person name="Mewes H.-W."/>
            <person name="Mitterbauer R."/>
            <person name="Muehlbauer G."/>
            <person name="Muensterkoetter M."/>
            <person name="Nelson D."/>
            <person name="O'Donnell K."/>
            <person name="Ouellet T."/>
            <person name="Qi W."/>
            <person name="Quesneville H."/>
            <person name="Roncero M.I.G."/>
            <person name="Seong K.-Y."/>
            <person name="Tetko I.V."/>
            <person name="Urban M."/>
            <person name="Waalwijk C."/>
            <person name="Ward T.J."/>
            <person name="Yao J."/>
            <person name="Birren B.W."/>
            <person name="Kistler H.C."/>
        </authorList>
    </citation>
    <scope>NUCLEOTIDE SEQUENCE [LARGE SCALE GENOMIC DNA]</scope>
    <source>
        <strain evidence="3">PH-1 / ATCC MYA-4620 / FGSC 9075 / NRRL 31084</strain>
    </source>
</reference>
<evidence type="ECO:0000313" key="3">
    <source>
        <dbReference type="EnsemblFungi" id="CEF87834"/>
    </source>
</evidence>
<dbReference type="AlphaFoldDB" id="I1S3G1"/>
<dbReference type="PANTHER" id="PTHR13194:SF19">
    <property type="entry name" value="NAD(P)-BINDING ROSSMANN-FOLD SUPERFAMILY PROTEIN"/>
    <property type="match status" value="1"/>
</dbReference>
<dbReference type="RefSeq" id="XP_011325898.1">
    <property type="nucleotide sequence ID" value="XM_011327596.1"/>
</dbReference>
<dbReference type="GO" id="GO:0010257">
    <property type="term" value="P:NADH dehydrogenase complex assembly"/>
    <property type="evidence" value="ECO:0007669"/>
    <property type="project" value="TreeGrafter"/>
</dbReference>
<dbReference type="EnsemblFungi" id="CEF87834">
    <property type="protein sequence ID" value="CEF87834"/>
    <property type="gene ID" value="FGRRES_11342"/>
</dbReference>
<name>I1S3G1_GIBZE</name>
<reference evidence="3" key="2">
    <citation type="journal article" date="2010" name="Nature">
        <title>Comparative genomics reveals mobile pathogenicity chromosomes in Fusarium.</title>
        <authorList>
            <person name="Ma L.J."/>
            <person name="van der Does H.C."/>
            <person name="Borkovich K.A."/>
            <person name="Coleman J.J."/>
            <person name="Daboussi M.J."/>
            <person name="Di Pietro A."/>
            <person name="Dufresne M."/>
            <person name="Freitag M."/>
            <person name="Grabherr M."/>
            <person name="Henrissat B."/>
            <person name="Houterman P.M."/>
            <person name="Kang S."/>
            <person name="Shim W.B."/>
            <person name="Woloshuk C."/>
            <person name="Xie X."/>
            <person name="Xu J.R."/>
            <person name="Antoniw J."/>
            <person name="Baker S.E."/>
            <person name="Bluhm B.H."/>
            <person name="Breakspear A."/>
            <person name="Brown D.W."/>
            <person name="Butchko R.A."/>
            <person name="Chapman S."/>
            <person name="Coulson R."/>
            <person name="Coutinho P.M."/>
            <person name="Danchin E.G."/>
            <person name="Diener A."/>
            <person name="Gale L.R."/>
            <person name="Gardiner D.M."/>
            <person name="Goff S."/>
            <person name="Hammond-Kosack K.E."/>
            <person name="Hilburn K."/>
            <person name="Hua-Van A."/>
            <person name="Jonkers W."/>
            <person name="Kazan K."/>
            <person name="Kodira C.D."/>
            <person name="Koehrsen M."/>
            <person name="Kumar L."/>
            <person name="Lee Y.H."/>
            <person name="Li L."/>
            <person name="Manners J.M."/>
            <person name="Miranda-Saavedra D."/>
            <person name="Mukherjee M."/>
            <person name="Park G."/>
            <person name="Park J."/>
            <person name="Park S.Y."/>
            <person name="Proctor R.H."/>
            <person name="Regev A."/>
            <person name="Ruiz-Roldan M.C."/>
            <person name="Sain D."/>
            <person name="Sakthikumar S."/>
            <person name="Sykes S."/>
            <person name="Schwartz D.C."/>
            <person name="Turgeon B.G."/>
            <person name="Wapinski I."/>
            <person name="Yoder O."/>
            <person name="Young S."/>
            <person name="Zeng Q."/>
            <person name="Zhou S."/>
            <person name="Galagan J."/>
            <person name="Cuomo C.A."/>
            <person name="Kistler H.C."/>
            <person name="Rep M."/>
        </authorList>
    </citation>
    <scope>GENOME REANNOTATION</scope>
    <source>
        <strain evidence="3">PH-1 / ATCC MYA-4620 / FGSC 9075 / NRRL 31084</strain>
    </source>
</reference>
<dbReference type="GO" id="GO:0051082">
    <property type="term" value="F:unfolded protein binding"/>
    <property type="evidence" value="ECO:0007669"/>
    <property type="project" value="TreeGrafter"/>
</dbReference>
<accession>I1S3G1</accession>
<dbReference type="Pfam" id="PF08547">
    <property type="entry name" value="CIA30"/>
    <property type="match status" value="1"/>
</dbReference>
<feature type="domain" description="NADH:ubiquinone oxidoreductase intermediate-associated protein 30" evidence="2">
    <location>
        <begin position="31"/>
        <end position="206"/>
    </location>
</feature>
<comment type="similarity">
    <text evidence="1">Belongs to the CIA30 family.</text>
</comment>
<evidence type="ECO:0000259" key="2">
    <source>
        <dbReference type="Pfam" id="PF08547"/>
    </source>
</evidence>
<dbReference type="OrthoDB" id="426386at2759"/>
<dbReference type="EMBL" id="HG970334">
    <property type="status" value="NOT_ANNOTATED_CDS"/>
    <property type="molecule type" value="Genomic_DNA"/>
</dbReference>
<organism evidence="3">
    <name type="scientific">Gibberella zeae (strain ATCC MYA-4620 / CBS 123657 / FGSC 9075 / NRRL 31084 / PH-1)</name>
    <name type="common">Wheat head blight fungus</name>
    <name type="synonym">Fusarium graminearum</name>
    <dbReference type="NCBI Taxonomy" id="229533"/>
    <lineage>
        <taxon>Eukaryota</taxon>
        <taxon>Fungi</taxon>
        <taxon>Dikarya</taxon>
        <taxon>Ascomycota</taxon>
        <taxon>Pezizomycotina</taxon>
        <taxon>Sordariomycetes</taxon>
        <taxon>Hypocreomycetidae</taxon>
        <taxon>Hypocreales</taxon>
        <taxon>Nectriaceae</taxon>
        <taxon>Fusarium</taxon>
    </lineage>
</organism>
<dbReference type="InterPro" id="IPR008979">
    <property type="entry name" value="Galactose-bd-like_sf"/>
</dbReference>
<dbReference type="InterPro" id="IPR013857">
    <property type="entry name" value="NADH-UbQ_OxRdtase-assoc_prot30"/>
</dbReference>
<dbReference type="InterPro" id="IPR039131">
    <property type="entry name" value="NDUFAF1"/>
</dbReference>
<protein>
    <recommendedName>
        <fullName evidence="2">NADH:ubiquinone oxidoreductase intermediate-associated protein 30 domain-containing protein</fullName>
    </recommendedName>
</protein>
<dbReference type="KEGG" id="fgr:FGSG_11342"/>
<dbReference type="PANTHER" id="PTHR13194">
    <property type="entry name" value="COMPLEX I INTERMEDIATE-ASSOCIATED PROTEIN 30"/>
    <property type="match status" value="1"/>
</dbReference>
<sequence>MEYTFRFIRFKMHIPQVVVTALALFSPWDKHIWTASDDTVRGGISQSYFDVLEPKTHENPFSHPIAKFYGHLDHETLGGSGFASQRTIDGLPPTDLSKYDRLLLEIPYSDGKIYTINIRDSDVETKGGKDQPSVNWAYDFQLPATKVVKEEIELHQVVIYFKDLTPTVRGTVQKDAKPLNLAKILGASIMIRSFETTQQGDFELRIKSVTALGQDCEAPKIEVSCESLCGKKIEVY</sequence>
<dbReference type="HOGENOM" id="CLU_059028_3_1_1"/>
<gene>
    <name evidence="3" type="primary">FG11342.1</name>
</gene>
<dbReference type="SUPFAM" id="SSF49785">
    <property type="entry name" value="Galactose-binding domain-like"/>
    <property type="match status" value="1"/>
</dbReference>